<evidence type="ECO:0000256" key="1">
    <source>
        <dbReference type="ARBA" id="ARBA00006432"/>
    </source>
</evidence>
<evidence type="ECO:0000259" key="4">
    <source>
        <dbReference type="Pfam" id="PF13193"/>
    </source>
</evidence>
<protein>
    <submittedName>
        <fullName evidence="5">AMP-binding protein</fullName>
    </submittedName>
</protein>
<accession>A0A846YH83</accession>
<dbReference type="PANTHER" id="PTHR24096:SF267">
    <property type="entry name" value="MALONATE--COA LIGASE ACSF3, MITOCHONDRIAL"/>
    <property type="match status" value="1"/>
</dbReference>
<dbReference type="GO" id="GO:0016405">
    <property type="term" value="F:CoA-ligase activity"/>
    <property type="evidence" value="ECO:0007669"/>
    <property type="project" value="TreeGrafter"/>
</dbReference>
<dbReference type="AlphaFoldDB" id="A0A846YH83"/>
<keyword evidence="6" id="KW-1185">Reference proteome</keyword>
<dbReference type="InterPro" id="IPR000873">
    <property type="entry name" value="AMP-dep_synth/lig_dom"/>
</dbReference>
<evidence type="ECO:0000313" key="6">
    <source>
        <dbReference type="Proteomes" id="UP000570678"/>
    </source>
</evidence>
<evidence type="ECO:0000256" key="2">
    <source>
        <dbReference type="ARBA" id="ARBA00022598"/>
    </source>
</evidence>
<dbReference type="InterPro" id="IPR042099">
    <property type="entry name" value="ANL_N_sf"/>
</dbReference>
<dbReference type="PANTHER" id="PTHR24096">
    <property type="entry name" value="LONG-CHAIN-FATTY-ACID--COA LIGASE"/>
    <property type="match status" value="1"/>
</dbReference>
<keyword evidence="2" id="KW-0436">Ligase</keyword>
<sequence>MRGPHTLVAALAHNAATRARWPALIDGSGQVEYGALEARSRAVAHALRAAGIGAGDRVLYLAQDTVTVYELLYGCARIGAVLVPVNWRLTTVEIDYILDHSGVRLVVTDTADRLGTTPATVVTLPDYPSWRDGAPEAAGEEFPATADTPVVQMYTSGTTGRPKGVVLAHRTFFAVRTLLDEAGLDWIDWHADDVGLIALPSFHIGGMWWATQGLNAGVTSVVLPSFTAAGAVATVREHRVTTSCFVPAMLLLMLSEPDTGPADFASLRKIVYGGSPIGPDLLARAVETFGCDFAQIYGLTETGNTAICLPPADHRPGRQLLHAAGRPYPGVGVQIRRPDGTAAAAGESGEVLLHSPARMVEYFADPDATAATVTADGWVRTGDAGYLDDEGYLVIRDRVKDLIIVAGENVYPAEVEKAIGAHPDVHDCAVVGAPDDRWGERVHAFVVARPGTGLTTRDLVRFLTGRLAGFKVPSRYDFVEVIPRNPSGKILRRELRERFWADRDRRVN</sequence>
<name>A0A846YH83_9NOCA</name>
<organism evidence="5 6">
    <name type="scientific">Nocardia flavorosea</name>
    <dbReference type="NCBI Taxonomy" id="53429"/>
    <lineage>
        <taxon>Bacteria</taxon>
        <taxon>Bacillati</taxon>
        <taxon>Actinomycetota</taxon>
        <taxon>Actinomycetes</taxon>
        <taxon>Mycobacteriales</taxon>
        <taxon>Nocardiaceae</taxon>
        <taxon>Nocardia</taxon>
    </lineage>
</organism>
<proteinExistence type="inferred from homology"/>
<dbReference type="InterPro" id="IPR045851">
    <property type="entry name" value="AMP-bd_C_sf"/>
</dbReference>
<evidence type="ECO:0000313" key="5">
    <source>
        <dbReference type="EMBL" id="NKY56992.1"/>
    </source>
</evidence>
<dbReference type="SUPFAM" id="SSF56801">
    <property type="entry name" value="Acetyl-CoA synthetase-like"/>
    <property type="match status" value="1"/>
</dbReference>
<gene>
    <name evidence="5" type="ORF">HGA15_12665</name>
</gene>
<dbReference type="Gene3D" id="3.30.300.30">
    <property type="match status" value="1"/>
</dbReference>
<dbReference type="Proteomes" id="UP000570678">
    <property type="component" value="Unassembled WGS sequence"/>
</dbReference>
<dbReference type="InterPro" id="IPR025110">
    <property type="entry name" value="AMP-bd_C"/>
</dbReference>
<comment type="similarity">
    <text evidence="1">Belongs to the ATP-dependent AMP-binding enzyme family.</text>
</comment>
<dbReference type="Gene3D" id="3.40.50.12780">
    <property type="entry name" value="N-terminal domain of ligase-like"/>
    <property type="match status" value="1"/>
</dbReference>
<dbReference type="RefSeq" id="WP_062977062.1">
    <property type="nucleotide sequence ID" value="NZ_JAAXOT010000005.1"/>
</dbReference>
<feature type="domain" description="AMP-binding enzyme C-terminal" evidence="4">
    <location>
        <begin position="414"/>
        <end position="489"/>
    </location>
</feature>
<dbReference type="EMBL" id="JAAXOT010000005">
    <property type="protein sequence ID" value="NKY56992.1"/>
    <property type="molecule type" value="Genomic_DNA"/>
</dbReference>
<reference evidence="5 6" key="1">
    <citation type="submission" date="2020-04" db="EMBL/GenBank/DDBJ databases">
        <title>MicrobeNet Type strains.</title>
        <authorList>
            <person name="Nicholson A.C."/>
        </authorList>
    </citation>
    <scope>NUCLEOTIDE SEQUENCE [LARGE SCALE GENOMIC DNA]</scope>
    <source>
        <strain evidence="5 6">JCM 3332</strain>
    </source>
</reference>
<feature type="domain" description="AMP-dependent synthetase/ligase" evidence="3">
    <location>
        <begin position="12"/>
        <end position="363"/>
    </location>
</feature>
<comment type="caution">
    <text evidence="5">The sequence shown here is derived from an EMBL/GenBank/DDBJ whole genome shotgun (WGS) entry which is preliminary data.</text>
</comment>
<dbReference type="Pfam" id="PF00501">
    <property type="entry name" value="AMP-binding"/>
    <property type="match status" value="1"/>
</dbReference>
<dbReference type="FunFam" id="3.30.300.30:FF:000008">
    <property type="entry name" value="2,3-dihydroxybenzoate-AMP ligase"/>
    <property type="match status" value="1"/>
</dbReference>
<dbReference type="Pfam" id="PF13193">
    <property type="entry name" value="AMP-binding_C"/>
    <property type="match status" value="1"/>
</dbReference>
<evidence type="ECO:0000259" key="3">
    <source>
        <dbReference type="Pfam" id="PF00501"/>
    </source>
</evidence>